<reference evidence="4" key="1">
    <citation type="submission" date="2021-11" db="EMBL/GenBank/DDBJ databases">
        <authorList>
            <person name="Schell T."/>
        </authorList>
    </citation>
    <scope>NUCLEOTIDE SEQUENCE</scope>
    <source>
        <strain evidence="4">M5</strain>
    </source>
</reference>
<dbReference type="Gene3D" id="2.60.120.200">
    <property type="match status" value="1"/>
</dbReference>
<feature type="domain" description="GH16" evidence="3">
    <location>
        <begin position="13"/>
        <end position="359"/>
    </location>
</feature>
<gene>
    <name evidence="4" type="ORF">DGAL_LOCUS6794</name>
</gene>
<proteinExistence type="inferred from homology"/>
<dbReference type="InterPro" id="IPR050546">
    <property type="entry name" value="Glycosyl_Hydrlase_16"/>
</dbReference>
<dbReference type="FunFam" id="2.60.120.200:FF:000550">
    <property type="entry name" value="Chromosome 9, whole genome shotgun sequence"/>
    <property type="match status" value="1"/>
</dbReference>
<name>A0A8J2RR16_9CRUS</name>
<comment type="caution">
    <text evidence="4">The sequence shown here is derived from an EMBL/GenBank/DDBJ whole genome shotgun (WGS) entry which is preliminary data.</text>
</comment>
<feature type="signal peptide" evidence="2">
    <location>
        <begin position="1"/>
        <end position="19"/>
    </location>
</feature>
<dbReference type="GO" id="GO:0005975">
    <property type="term" value="P:carbohydrate metabolic process"/>
    <property type="evidence" value="ECO:0007669"/>
    <property type="project" value="InterPro"/>
</dbReference>
<sequence>MALGIVLMTVQLMLMVGLTRPTLVERKLLLSEEFDSMEKWEYVVTSYRMDENQFQYYTRRPENSFIKNGKLFIKPTLTTDRFGEKFLHGGKYSLKKEGCNLSVGGGCVLKASHDIANPIQSAALVTKSTFTFTYGTVEIRAKMPRGDWLWPEISLMPANNVYGEWPRSGYISLVSVRGNDKFYCQGKSMGNNVMESSLEWGPDDDHTHAKSITWNKEAQGNGSFSSDFRTYRFEWNPSSIQFFVDDQMVGSFESPKDGFWELSSFNDTVNKNPWVNGTSMAPFDQKFFIAINVAVGGNFFPDSCENFPYPKPWNNSSPATSMSSFWEKKEQWYPTWSPSSSVNDSALQIDYIRVYAHQH</sequence>
<dbReference type="InterPro" id="IPR000757">
    <property type="entry name" value="Beta-glucanase-like"/>
</dbReference>
<dbReference type="Pfam" id="PF00722">
    <property type="entry name" value="Glyco_hydro_16"/>
    <property type="match status" value="1"/>
</dbReference>
<dbReference type="InterPro" id="IPR013320">
    <property type="entry name" value="ConA-like_dom_sf"/>
</dbReference>
<dbReference type="AlphaFoldDB" id="A0A8J2RR16"/>
<evidence type="ECO:0000256" key="1">
    <source>
        <dbReference type="ARBA" id="ARBA00006865"/>
    </source>
</evidence>
<dbReference type="GO" id="GO:0004553">
    <property type="term" value="F:hydrolase activity, hydrolyzing O-glycosyl compounds"/>
    <property type="evidence" value="ECO:0007669"/>
    <property type="project" value="InterPro"/>
</dbReference>
<protein>
    <recommendedName>
        <fullName evidence="3">GH16 domain-containing protein</fullName>
    </recommendedName>
</protein>
<evidence type="ECO:0000313" key="4">
    <source>
        <dbReference type="EMBL" id="CAH0104082.1"/>
    </source>
</evidence>
<accession>A0A8J2RR16</accession>
<dbReference type="Proteomes" id="UP000789390">
    <property type="component" value="Unassembled WGS sequence"/>
</dbReference>
<dbReference type="PANTHER" id="PTHR10963">
    <property type="entry name" value="GLYCOSYL HYDROLASE-RELATED"/>
    <property type="match status" value="1"/>
</dbReference>
<dbReference type="OrthoDB" id="4781at2759"/>
<dbReference type="SUPFAM" id="SSF49899">
    <property type="entry name" value="Concanavalin A-like lectins/glucanases"/>
    <property type="match status" value="1"/>
</dbReference>
<dbReference type="EMBL" id="CAKKLH010000124">
    <property type="protein sequence ID" value="CAH0104082.1"/>
    <property type="molecule type" value="Genomic_DNA"/>
</dbReference>
<evidence type="ECO:0000313" key="5">
    <source>
        <dbReference type="Proteomes" id="UP000789390"/>
    </source>
</evidence>
<comment type="similarity">
    <text evidence="1">Belongs to the glycosyl hydrolase 16 family.</text>
</comment>
<evidence type="ECO:0000256" key="2">
    <source>
        <dbReference type="SAM" id="SignalP"/>
    </source>
</evidence>
<keyword evidence="5" id="KW-1185">Reference proteome</keyword>
<organism evidence="4 5">
    <name type="scientific">Daphnia galeata</name>
    <dbReference type="NCBI Taxonomy" id="27404"/>
    <lineage>
        <taxon>Eukaryota</taxon>
        <taxon>Metazoa</taxon>
        <taxon>Ecdysozoa</taxon>
        <taxon>Arthropoda</taxon>
        <taxon>Crustacea</taxon>
        <taxon>Branchiopoda</taxon>
        <taxon>Diplostraca</taxon>
        <taxon>Cladocera</taxon>
        <taxon>Anomopoda</taxon>
        <taxon>Daphniidae</taxon>
        <taxon>Daphnia</taxon>
    </lineage>
</organism>
<feature type="chain" id="PRO_5035153230" description="GH16 domain-containing protein" evidence="2">
    <location>
        <begin position="20"/>
        <end position="359"/>
    </location>
</feature>
<dbReference type="PANTHER" id="PTHR10963:SF55">
    <property type="entry name" value="GLYCOSIDE HYDROLASE FAMILY 16 PROTEIN"/>
    <property type="match status" value="1"/>
</dbReference>
<evidence type="ECO:0000259" key="3">
    <source>
        <dbReference type="PROSITE" id="PS51762"/>
    </source>
</evidence>
<dbReference type="PROSITE" id="PS51762">
    <property type="entry name" value="GH16_2"/>
    <property type="match status" value="1"/>
</dbReference>
<keyword evidence="2" id="KW-0732">Signal</keyword>